<dbReference type="Proteomes" id="UP000000379">
    <property type="component" value="Chromosome"/>
</dbReference>
<evidence type="ECO:0008006" key="3">
    <source>
        <dbReference type="Google" id="ProtNLM"/>
    </source>
</evidence>
<dbReference type="HOGENOM" id="CLU_157878_0_0_0"/>
<proteinExistence type="predicted"/>
<name>D7CXW8_TRURR</name>
<protein>
    <recommendedName>
        <fullName evidence="3">GTPase</fullName>
    </recommendedName>
</protein>
<keyword evidence="2" id="KW-1185">Reference proteome</keyword>
<dbReference type="AlphaFoldDB" id="D7CXW8"/>
<dbReference type="KEGG" id="tra:Trad_0187"/>
<dbReference type="eggNOG" id="ENOG5032YEY">
    <property type="taxonomic scope" value="Bacteria"/>
</dbReference>
<reference evidence="1 2" key="2">
    <citation type="journal article" date="2011" name="Stand. Genomic Sci.">
        <title>Complete genome sequence of Truepera radiovictrix type strain (RQ-24).</title>
        <authorList>
            <person name="Ivanova N."/>
            <person name="Rohde C."/>
            <person name="Munk C."/>
            <person name="Nolan M."/>
            <person name="Lucas S."/>
            <person name="Del Rio T.G."/>
            <person name="Tice H."/>
            <person name="Deshpande S."/>
            <person name="Cheng J.F."/>
            <person name="Tapia R."/>
            <person name="Han C."/>
            <person name="Goodwin L."/>
            <person name="Pitluck S."/>
            <person name="Liolios K."/>
            <person name="Mavromatis K."/>
            <person name="Mikhailova N."/>
            <person name="Pati A."/>
            <person name="Chen A."/>
            <person name="Palaniappan K."/>
            <person name="Land M."/>
            <person name="Hauser L."/>
            <person name="Chang Y.J."/>
            <person name="Jeffries C.D."/>
            <person name="Brambilla E."/>
            <person name="Rohde M."/>
            <person name="Goker M."/>
            <person name="Tindall B.J."/>
            <person name="Woyke T."/>
            <person name="Bristow J."/>
            <person name="Eisen J.A."/>
            <person name="Markowitz V."/>
            <person name="Hugenholtz P."/>
            <person name="Kyrpides N.C."/>
            <person name="Klenk H.P."/>
            <person name="Lapidus A."/>
        </authorList>
    </citation>
    <scope>NUCLEOTIDE SEQUENCE [LARGE SCALE GENOMIC DNA]</scope>
    <source>
        <strain evidence="2">DSM 17093 / CIP 108686 / LMG 22925 / RQ-24</strain>
    </source>
</reference>
<accession>D7CXW8</accession>
<gene>
    <name evidence="1" type="ordered locus">Trad_0187</name>
</gene>
<dbReference type="STRING" id="649638.Trad_0187"/>
<reference evidence="2" key="1">
    <citation type="submission" date="2010-05" db="EMBL/GenBank/DDBJ databases">
        <title>The complete genome of Truepera radiovictris DSM 17093.</title>
        <authorList>
            <consortium name="US DOE Joint Genome Institute (JGI-PGF)"/>
            <person name="Lucas S."/>
            <person name="Copeland A."/>
            <person name="Lapidus A."/>
            <person name="Glavina del Rio T."/>
            <person name="Dalin E."/>
            <person name="Tice H."/>
            <person name="Bruce D."/>
            <person name="Goodwin L."/>
            <person name="Pitluck S."/>
            <person name="Kyrpides N."/>
            <person name="Mavromatis K."/>
            <person name="Ovchinnikova G."/>
            <person name="Munk A.C."/>
            <person name="Detter J.C."/>
            <person name="Han C."/>
            <person name="Tapia R."/>
            <person name="Land M."/>
            <person name="Hauser L."/>
            <person name="Markowitz V."/>
            <person name="Cheng J.-F."/>
            <person name="Hugenholtz P."/>
            <person name="Woyke T."/>
            <person name="Wu D."/>
            <person name="Tindall B."/>
            <person name="Pomrenke H.G."/>
            <person name="Brambilla E."/>
            <person name="Klenk H.-P."/>
            <person name="Eisen J.A."/>
        </authorList>
    </citation>
    <scope>NUCLEOTIDE SEQUENCE [LARGE SCALE GENOMIC DNA]</scope>
    <source>
        <strain evidence="2">DSM 17093 / CIP 108686 / LMG 22925 / RQ-24</strain>
    </source>
</reference>
<evidence type="ECO:0000313" key="1">
    <source>
        <dbReference type="EMBL" id="ADI13328.1"/>
    </source>
</evidence>
<organism evidence="1 2">
    <name type="scientific">Truepera radiovictrix (strain DSM 17093 / CIP 108686 / LMG 22925 / RQ-24)</name>
    <dbReference type="NCBI Taxonomy" id="649638"/>
    <lineage>
        <taxon>Bacteria</taxon>
        <taxon>Thermotogati</taxon>
        <taxon>Deinococcota</taxon>
        <taxon>Deinococci</taxon>
        <taxon>Trueperales</taxon>
        <taxon>Trueperaceae</taxon>
        <taxon>Truepera</taxon>
    </lineage>
</organism>
<dbReference type="EMBL" id="CP002049">
    <property type="protein sequence ID" value="ADI13328.1"/>
    <property type="molecule type" value="Genomic_DNA"/>
</dbReference>
<dbReference type="OrthoDB" id="572467at2"/>
<dbReference type="RefSeq" id="WP_013176708.1">
    <property type="nucleotide sequence ID" value="NC_014221.1"/>
</dbReference>
<evidence type="ECO:0000313" key="2">
    <source>
        <dbReference type="Proteomes" id="UP000000379"/>
    </source>
</evidence>
<sequence>MDTPPDRPPADELELVFVYNADSGLLNALGDALHKLVSPQTYPCSLCALTYGGVRMRPQWRRFIAGLGVRTRFLHADELRRAYSDLGVPLPAAFVRRAGTVEPWLTKAEIDGCQTLEALEQLILDRLKRLSPAR</sequence>